<accession>A0A7J9AK61</accession>
<keyword evidence="4" id="KW-1133">Transmembrane helix</keyword>
<protein>
    <recommendedName>
        <fullName evidence="6">Malectin-like domain-containing protein</fullName>
    </recommendedName>
</protein>
<dbReference type="EMBL" id="JABEZV010000011">
    <property type="protein sequence ID" value="MBA0724437.1"/>
    <property type="molecule type" value="Genomic_DNA"/>
</dbReference>
<evidence type="ECO:0000256" key="2">
    <source>
        <dbReference type="ARBA" id="ARBA00022692"/>
    </source>
</evidence>
<evidence type="ECO:0000313" key="7">
    <source>
        <dbReference type="EMBL" id="MBA0724437.1"/>
    </source>
</evidence>
<keyword evidence="2" id="KW-0812">Transmembrane</keyword>
<evidence type="ECO:0000313" key="8">
    <source>
        <dbReference type="Proteomes" id="UP000593574"/>
    </source>
</evidence>
<dbReference type="AlphaFoldDB" id="A0A7J9AK61"/>
<dbReference type="Pfam" id="PF12819">
    <property type="entry name" value="Malectin_like"/>
    <property type="match status" value="1"/>
</dbReference>
<comment type="caution">
    <text evidence="7">The sequence shown here is derived from an EMBL/GenBank/DDBJ whole genome shotgun (WGS) entry which is preliminary data.</text>
</comment>
<keyword evidence="3" id="KW-0732">Signal</keyword>
<reference evidence="7 8" key="1">
    <citation type="journal article" date="2019" name="Genome Biol. Evol.">
        <title>Insights into the evolution of the New World diploid cottons (Gossypium, subgenus Houzingenia) based on genome sequencing.</title>
        <authorList>
            <person name="Grover C.E."/>
            <person name="Arick M.A. 2nd"/>
            <person name="Thrash A."/>
            <person name="Conover J.L."/>
            <person name="Sanders W.S."/>
            <person name="Peterson D.G."/>
            <person name="Frelichowski J.E."/>
            <person name="Scheffler J.A."/>
            <person name="Scheffler B.E."/>
            <person name="Wendel J.F."/>
        </authorList>
    </citation>
    <scope>NUCLEOTIDE SEQUENCE [LARGE SCALE GENOMIC DNA]</scope>
    <source>
        <strain evidence="7">4</strain>
        <tissue evidence="7">Leaf</tissue>
    </source>
</reference>
<dbReference type="PANTHER" id="PTHR45631:SF202">
    <property type="entry name" value="SENESCENCE-INDUCED RECEPTOR-LIKE SERINE_THREONINE-PROTEIN KINASE"/>
    <property type="match status" value="1"/>
</dbReference>
<keyword evidence="5" id="KW-0472">Membrane</keyword>
<comment type="subcellular location">
    <subcellularLocation>
        <location evidence="1">Membrane</location>
        <topology evidence="1">Single-pass membrane protein</topology>
    </subcellularLocation>
</comment>
<dbReference type="InterPro" id="IPR024788">
    <property type="entry name" value="Malectin-like_Carb-bd_dom"/>
</dbReference>
<evidence type="ECO:0000259" key="6">
    <source>
        <dbReference type="Pfam" id="PF12819"/>
    </source>
</evidence>
<dbReference type="Proteomes" id="UP000593574">
    <property type="component" value="Unassembled WGS sequence"/>
</dbReference>
<feature type="non-terminal residue" evidence="7">
    <location>
        <position position="250"/>
    </location>
</feature>
<organism evidence="7 8">
    <name type="scientific">Gossypium laxum</name>
    <dbReference type="NCBI Taxonomy" id="34288"/>
    <lineage>
        <taxon>Eukaryota</taxon>
        <taxon>Viridiplantae</taxon>
        <taxon>Streptophyta</taxon>
        <taxon>Embryophyta</taxon>
        <taxon>Tracheophyta</taxon>
        <taxon>Spermatophyta</taxon>
        <taxon>Magnoliopsida</taxon>
        <taxon>eudicotyledons</taxon>
        <taxon>Gunneridae</taxon>
        <taxon>Pentapetalae</taxon>
        <taxon>rosids</taxon>
        <taxon>malvids</taxon>
        <taxon>Malvales</taxon>
        <taxon>Malvaceae</taxon>
        <taxon>Malvoideae</taxon>
        <taxon>Gossypium</taxon>
    </lineage>
</organism>
<sequence>GESGRVLPEFTTNVQQQVVYLRSFPEAERNCYNLTLRKGDRYLIRATFMYGNYDQRNDLPQFDLYLGPPLWDKVILPNAAFGMVREVIHVLQSNYLHICLVNWERHTIHIFLGVEAFEQHHLHRWLNGAPSKTRCLFNKFPQDIYDRAWWPYQETDWTQITTSSNIETGNGYQPPLSAMRSACIPANASLPLSFPINSTVPDVRYYVYVHFAEIQELEANHPAALDAGQIYLERTANSTLPPIFNAIELY</sequence>
<evidence type="ECO:0000256" key="4">
    <source>
        <dbReference type="ARBA" id="ARBA00022989"/>
    </source>
</evidence>
<feature type="domain" description="Malectin-like" evidence="6">
    <location>
        <begin position="1"/>
        <end position="220"/>
    </location>
</feature>
<name>A0A7J9AK61_9ROSI</name>
<dbReference type="GO" id="GO:0016020">
    <property type="term" value="C:membrane"/>
    <property type="evidence" value="ECO:0007669"/>
    <property type="project" value="UniProtKB-SubCell"/>
</dbReference>
<proteinExistence type="predicted"/>
<evidence type="ECO:0000256" key="3">
    <source>
        <dbReference type="ARBA" id="ARBA00022729"/>
    </source>
</evidence>
<keyword evidence="8" id="KW-1185">Reference proteome</keyword>
<feature type="non-terminal residue" evidence="7">
    <location>
        <position position="1"/>
    </location>
</feature>
<evidence type="ECO:0000256" key="1">
    <source>
        <dbReference type="ARBA" id="ARBA00004167"/>
    </source>
</evidence>
<dbReference type="PANTHER" id="PTHR45631">
    <property type="entry name" value="OS07G0107800 PROTEIN-RELATED"/>
    <property type="match status" value="1"/>
</dbReference>
<evidence type="ECO:0000256" key="5">
    <source>
        <dbReference type="ARBA" id="ARBA00023136"/>
    </source>
</evidence>
<gene>
    <name evidence="7" type="ORF">Golax_021126</name>
</gene>